<feature type="signal peptide" evidence="2">
    <location>
        <begin position="1"/>
        <end position="29"/>
    </location>
</feature>
<dbReference type="AlphaFoldDB" id="A0A5S6Q2M0"/>
<keyword evidence="3" id="KW-1185">Reference proteome</keyword>
<protein>
    <submittedName>
        <fullName evidence="4">Uncharacterized protein</fullName>
    </submittedName>
</protein>
<name>A0A5S6Q2M0_TRIMR</name>
<accession>A0A5S6Q2M0</accession>
<sequence>MALFKHSQATYTCVLLMLICPTSVTVTNGETTGTAEVESFAPDEKNNGTRQLAFAVSRSLNTSFLGQEEITMESNFTSELPDLQENILNESTVAAVVSLFTETYLDGAHSDSLSTSMLSSEVPEGETKNLSTDSPHSSVENTNVAEINEKAAKLLTEAISKALKTIKEILLKLSENSTSSTNVPNVNNRSVFP</sequence>
<feature type="region of interest" description="Disordered" evidence="1">
    <location>
        <begin position="114"/>
        <end position="140"/>
    </location>
</feature>
<dbReference type="Proteomes" id="UP000046395">
    <property type="component" value="Unassembled WGS sequence"/>
</dbReference>
<feature type="chain" id="PRO_5024465923" evidence="2">
    <location>
        <begin position="30"/>
        <end position="193"/>
    </location>
</feature>
<evidence type="ECO:0000313" key="4">
    <source>
        <dbReference type="WBParaSite" id="TMUE_0000001207.1"/>
    </source>
</evidence>
<feature type="compositionally biased region" description="Polar residues" evidence="1">
    <location>
        <begin position="128"/>
        <end position="140"/>
    </location>
</feature>
<dbReference type="WBParaSite" id="TMUE_0000001207.1">
    <property type="protein sequence ID" value="TMUE_0000001207.1"/>
    <property type="gene ID" value="WBGene00297115"/>
</dbReference>
<evidence type="ECO:0000256" key="2">
    <source>
        <dbReference type="SAM" id="SignalP"/>
    </source>
</evidence>
<proteinExistence type="predicted"/>
<keyword evidence="2" id="KW-0732">Signal</keyword>
<evidence type="ECO:0000313" key="3">
    <source>
        <dbReference type="Proteomes" id="UP000046395"/>
    </source>
</evidence>
<evidence type="ECO:0000256" key="1">
    <source>
        <dbReference type="SAM" id="MobiDB-lite"/>
    </source>
</evidence>
<reference evidence="4" key="1">
    <citation type="submission" date="2019-12" db="UniProtKB">
        <authorList>
            <consortium name="WormBaseParasite"/>
        </authorList>
    </citation>
    <scope>IDENTIFICATION</scope>
</reference>
<organism evidence="3 4">
    <name type="scientific">Trichuris muris</name>
    <name type="common">Mouse whipworm</name>
    <dbReference type="NCBI Taxonomy" id="70415"/>
    <lineage>
        <taxon>Eukaryota</taxon>
        <taxon>Metazoa</taxon>
        <taxon>Ecdysozoa</taxon>
        <taxon>Nematoda</taxon>
        <taxon>Enoplea</taxon>
        <taxon>Dorylaimia</taxon>
        <taxon>Trichinellida</taxon>
        <taxon>Trichuridae</taxon>
        <taxon>Trichuris</taxon>
    </lineage>
</organism>